<accession>A0A2S5YA50</accession>
<dbReference type="InterPro" id="IPR036388">
    <property type="entry name" value="WH-like_DNA-bd_sf"/>
</dbReference>
<dbReference type="GO" id="GO:0003700">
    <property type="term" value="F:DNA-binding transcription factor activity"/>
    <property type="evidence" value="ECO:0007669"/>
    <property type="project" value="TreeGrafter"/>
</dbReference>
<evidence type="ECO:0000259" key="4">
    <source>
        <dbReference type="PROSITE" id="PS51077"/>
    </source>
</evidence>
<dbReference type="AlphaFoldDB" id="A0A2S5YA50"/>
<dbReference type="PROSITE" id="PS51077">
    <property type="entry name" value="HTH_ICLR"/>
    <property type="match status" value="1"/>
</dbReference>
<dbReference type="Proteomes" id="UP000237966">
    <property type="component" value="Unassembled WGS sequence"/>
</dbReference>
<dbReference type="GO" id="GO:0045892">
    <property type="term" value="P:negative regulation of DNA-templated transcription"/>
    <property type="evidence" value="ECO:0007669"/>
    <property type="project" value="TreeGrafter"/>
</dbReference>
<sequence length="263" mass="28073">MTATTPPVVGELTGAASTSAPAAFRAVQVLEVMSRSGGPLALTEIAARIPLAKSSVHNLLTTLETAGMVRRSVAGWVIAYKALEIGQSVLTSTDVIAEFRRTVRHFGTLGRETVLLAVLDGFDVLYLARHDGAQPVRLASDIGRKLPAAVTALGKAMLASLPQADLEELLSTTTELPRPTKASHRTVADLRRDLMRIRQQGYAIDAEENTIGVTCFSVCIPDATQPTAISTTLLTQRLTPELRDALVGELTALAHALRLFART</sequence>
<evidence type="ECO:0000256" key="3">
    <source>
        <dbReference type="ARBA" id="ARBA00023163"/>
    </source>
</evidence>
<dbReference type="SUPFAM" id="SSF55781">
    <property type="entry name" value="GAF domain-like"/>
    <property type="match status" value="1"/>
</dbReference>
<keyword evidence="1" id="KW-0805">Transcription regulation</keyword>
<dbReference type="EMBL" id="PSWU01000001">
    <property type="protein sequence ID" value="PPI17210.1"/>
    <property type="molecule type" value="Genomic_DNA"/>
</dbReference>
<gene>
    <name evidence="6" type="ORF">C5C51_00895</name>
</gene>
<dbReference type="RefSeq" id="WP_051210369.1">
    <property type="nucleotide sequence ID" value="NZ_CP010848.1"/>
</dbReference>
<dbReference type="PANTHER" id="PTHR30136">
    <property type="entry name" value="HELIX-TURN-HELIX TRANSCRIPTIONAL REGULATOR, ICLR FAMILY"/>
    <property type="match status" value="1"/>
</dbReference>
<keyword evidence="3" id="KW-0804">Transcription</keyword>
<name>A0A2S5YA50_9MICO</name>
<dbReference type="InterPro" id="IPR005471">
    <property type="entry name" value="Tscrpt_reg_IclR_N"/>
</dbReference>
<feature type="domain" description="IclR-ED" evidence="5">
    <location>
        <begin position="81"/>
        <end position="263"/>
    </location>
</feature>
<evidence type="ECO:0000313" key="7">
    <source>
        <dbReference type="Proteomes" id="UP000237966"/>
    </source>
</evidence>
<evidence type="ECO:0000256" key="2">
    <source>
        <dbReference type="ARBA" id="ARBA00023125"/>
    </source>
</evidence>
<dbReference type="Pfam" id="PF09339">
    <property type="entry name" value="HTH_IclR"/>
    <property type="match status" value="1"/>
</dbReference>
<dbReference type="PANTHER" id="PTHR30136:SF24">
    <property type="entry name" value="HTH-TYPE TRANSCRIPTIONAL REPRESSOR ALLR"/>
    <property type="match status" value="1"/>
</dbReference>
<keyword evidence="2" id="KW-0238">DNA-binding</keyword>
<evidence type="ECO:0000256" key="1">
    <source>
        <dbReference type="ARBA" id="ARBA00023015"/>
    </source>
</evidence>
<dbReference type="OrthoDB" id="4929328at2"/>
<dbReference type="InterPro" id="IPR029016">
    <property type="entry name" value="GAF-like_dom_sf"/>
</dbReference>
<dbReference type="InterPro" id="IPR036390">
    <property type="entry name" value="WH_DNA-bd_sf"/>
</dbReference>
<organism evidence="6 7">
    <name type="scientific">Rathayibacter toxicus</name>
    <dbReference type="NCBI Taxonomy" id="145458"/>
    <lineage>
        <taxon>Bacteria</taxon>
        <taxon>Bacillati</taxon>
        <taxon>Actinomycetota</taxon>
        <taxon>Actinomycetes</taxon>
        <taxon>Micrococcales</taxon>
        <taxon>Microbacteriaceae</taxon>
        <taxon>Rathayibacter</taxon>
    </lineage>
</organism>
<dbReference type="KEGG" id="rtc:APU90_05365"/>
<feature type="domain" description="HTH iclR-type" evidence="4">
    <location>
        <begin position="20"/>
        <end position="80"/>
    </location>
</feature>
<dbReference type="InterPro" id="IPR014757">
    <property type="entry name" value="Tscrpt_reg_IclR_C"/>
</dbReference>
<dbReference type="Gene3D" id="1.10.10.10">
    <property type="entry name" value="Winged helix-like DNA-binding domain superfamily/Winged helix DNA-binding domain"/>
    <property type="match status" value="1"/>
</dbReference>
<dbReference type="SMART" id="SM00346">
    <property type="entry name" value="HTH_ICLR"/>
    <property type="match status" value="1"/>
</dbReference>
<dbReference type="InterPro" id="IPR050707">
    <property type="entry name" value="HTH_MetabolicPath_Reg"/>
</dbReference>
<reference evidence="6 7" key="1">
    <citation type="submission" date="2018-02" db="EMBL/GenBank/DDBJ databases">
        <title>Bacteriophage NCPPB3778 and a type I-E CRISPR drive the evolution of the US Biological Select Agent, Rathayibacter toxicus.</title>
        <authorList>
            <person name="Davis E.W.II."/>
            <person name="Tabima J.F."/>
            <person name="Weisberg A.J."/>
            <person name="Lopes L.D."/>
            <person name="Wiseman M.S."/>
            <person name="Wiseman M.S."/>
            <person name="Pupko T."/>
            <person name="Belcher M.S."/>
            <person name="Sechler A.J."/>
            <person name="Tancos M.A."/>
            <person name="Schroeder B.K."/>
            <person name="Murray T.D."/>
            <person name="Luster D.G."/>
            <person name="Schneider W.L."/>
            <person name="Rogers E."/>
            <person name="Andreote F.D."/>
            <person name="Grunwald N.J."/>
            <person name="Putnam M.L."/>
            <person name="Chang J.H."/>
        </authorList>
    </citation>
    <scope>NUCLEOTIDE SEQUENCE [LARGE SCALE GENOMIC DNA]</scope>
    <source>
        <strain evidence="6 7">FH99</strain>
    </source>
</reference>
<dbReference type="Gene3D" id="3.30.450.40">
    <property type="match status" value="1"/>
</dbReference>
<dbReference type="Pfam" id="PF01614">
    <property type="entry name" value="IclR_C"/>
    <property type="match status" value="1"/>
</dbReference>
<dbReference type="GeneID" id="93668134"/>
<evidence type="ECO:0000259" key="5">
    <source>
        <dbReference type="PROSITE" id="PS51078"/>
    </source>
</evidence>
<dbReference type="GO" id="GO:0003677">
    <property type="term" value="F:DNA binding"/>
    <property type="evidence" value="ECO:0007669"/>
    <property type="project" value="UniProtKB-KW"/>
</dbReference>
<proteinExistence type="predicted"/>
<protein>
    <submittedName>
        <fullName evidence="6">IclR family transcriptional regulator</fullName>
    </submittedName>
</protein>
<dbReference type="SUPFAM" id="SSF46785">
    <property type="entry name" value="Winged helix' DNA-binding domain"/>
    <property type="match status" value="1"/>
</dbReference>
<evidence type="ECO:0000313" key="6">
    <source>
        <dbReference type="EMBL" id="PPI17210.1"/>
    </source>
</evidence>
<dbReference type="PROSITE" id="PS51078">
    <property type="entry name" value="ICLR_ED"/>
    <property type="match status" value="1"/>
</dbReference>
<comment type="caution">
    <text evidence="6">The sequence shown here is derived from an EMBL/GenBank/DDBJ whole genome shotgun (WGS) entry which is preliminary data.</text>
</comment>